<dbReference type="InterPro" id="IPR001638">
    <property type="entry name" value="Solute-binding_3/MltF_N"/>
</dbReference>
<dbReference type="PANTHER" id="PTHR35936">
    <property type="entry name" value="MEMBRANE-BOUND LYTIC MUREIN TRANSGLYCOSYLASE F"/>
    <property type="match status" value="1"/>
</dbReference>
<reference evidence="4" key="1">
    <citation type="journal article" date="2017" name="Biotechnol. Biofuels">
        <title>Evaluation of environmental bacterial communities as a factor affecting the growth of duckweed Lemna minor.</title>
        <authorList>
            <person name="Ishizawa H."/>
            <person name="Kuroda M."/>
            <person name="Morikawa M."/>
            <person name="Ike M."/>
        </authorList>
    </citation>
    <scope>NUCLEOTIDE SEQUENCE [LARGE SCALE GENOMIC DNA]</scope>
    <source>
        <strain evidence="4">H3</strain>
    </source>
</reference>
<organism evidence="3 4">
    <name type="scientific">Aquitalea magnusonii</name>
    <dbReference type="NCBI Taxonomy" id="332411"/>
    <lineage>
        <taxon>Bacteria</taxon>
        <taxon>Pseudomonadati</taxon>
        <taxon>Pseudomonadota</taxon>
        <taxon>Betaproteobacteria</taxon>
        <taxon>Neisseriales</taxon>
        <taxon>Chromobacteriaceae</taxon>
        <taxon>Aquitalea</taxon>
    </lineage>
</organism>
<dbReference type="STRING" id="332411.VI06_15440"/>
<evidence type="ECO:0000259" key="2">
    <source>
        <dbReference type="Pfam" id="PF00497"/>
    </source>
</evidence>
<dbReference type="PANTHER" id="PTHR35936:SF25">
    <property type="entry name" value="ABC TRANSPORTER SUBSTRATE-BINDING PROTEIN"/>
    <property type="match status" value="1"/>
</dbReference>
<reference evidence="4" key="3">
    <citation type="journal article" date="2017" name="Plant Physiol. Biochem.">
        <title>Differential oxidative and antioxidative response of duckweed Lemna minor toward plant growth promoting/inhibiting bacteria.</title>
        <authorList>
            <person name="Ishizawa H."/>
            <person name="Kuroda M."/>
            <person name="Morikawa M."/>
            <person name="Ike M."/>
        </authorList>
    </citation>
    <scope>NUCLEOTIDE SEQUENCE [LARGE SCALE GENOMIC DNA]</scope>
    <source>
        <strain evidence="4">H3</strain>
    </source>
</reference>
<keyword evidence="4" id="KW-1185">Reference proteome</keyword>
<feature type="domain" description="Solute-binding protein family 3/N-terminal" evidence="2">
    <location>
        <begin position="1"/>
        <end position="194"/>
    </location>
</feature>
<dbReference type="AlphaFoldDB" id="A0A3G9GMN6"/>
<dbReference type="KEGG" id="amah:DLM_3635"/>
<evidence type="ECO:0000313" key="4">
    <source>
        <dbReference type="Proteomes" id="UP000198290"/>
    </source>
</evidence>
<reference evidence="3 4" key="2">
    <citation type="journal article" date="2017" name="Genome Announc.">
        <title>Draft genome sequence of Aquitalea magnusonii strain H3, a plant growth-promoting bacterium of duckweed Lemna minor.</title>
        <authorList>
            <person name="Ishizawa H."/>
            <person name="Kuroda M."/>
            <person name="Ike M."/>
        </authorList>
    </citation>
    <scope>NUCLEOTIDE SEQUENCE [LARGE SCALE GENOMIC DNA]</scope>
    <source>
        <strain evidence="3 4">H3</strain>
    </source>
</reference>
<sequence length="209" mass="23290">MREVFARIGKHAQIKLYPMNRAFSLVNNRQVDGLFPLKKTPERELTMVYPNQPLLIQDYVFFVRKDSPWQFNGKLESIAGARIGITRNVFYSPRLDQALKAGLFAAVDSTDSHELNLRKLLAGRVDIVPCSRAVGLQLLQTMPGGNKAVQTGPSIEKVASYLVFAPGPEAAKLAALFDQAMTRMSKDGSLNRLIANDLRRQQQAPISIH</sequence>
<keyword evidence="1" id="KW-0732">Signal</keyword>
<accession>A0A3G9GMN6</accession>
<dbReference type="EMBL" id="AP018823">
    <property type="protein sequence ID" value="BBF87221.1"/>
    <property type="molecule type" value="Genomic_DNA"/>
</dbReference>
<gene>
    <name evidence="3" type="ORF">DLM_3635</name>
</gene>
<proteinExistence type="predicted"/>
<dbReference type="Pfam" id="PF00497">
    <property type="entry name" value="SBP_bac_3"/>
    <property type="match status" value="1"/>
</dbReference>
<name>A0A3G9GMN6_9NEIS</name>
<dbReference type="Gene3D" id="3.40.190.10">
    <property type="entry name" value="Periplasmic binding protein-like II"/>
    <property type="match status" value="2"/>
</dbReference>
<evidence type="ECO:0000256" key="1">
    <source>
        <dbReference type="ARBA" id="ARBA00022729"/>
    </source>
</evidence>
<protein>
    <submittedName>
        <fullName evidence="3">ABC-type amino acid transport/signal transduction system, periplasmic component</fullName>
    </submittedName>
</protein>
<dbReference type="SUPFAM" id="SSF53850">
    <property type="entry name" value="Periplasmic binding protein-like II"/>
    <property type="match status" value="1"/>
</dbReference>
<dbReference type="Proteomes" id="UP000198290">
    <property type="component" value="Chromosome"/>
</dbReference>
<evidence type="ECO:0000313" key="3">
    <source>
        <dbReference type="EMBL" id="BBF87221.1"/>
    </source>
</evidence>